<sequence>MIRLKEVLEEAICPELEWWLSGDPRINRTMQGNVDGNKGAGTLYFTSIRSEKRLPFTILRFKAIADDDQAVEIEPEGL</sequence>
<dbReference type="OrthoDB" id="2100652at2759"/>
<proteinExistence type="predicted"/>
<accession>A0A4V4HEM7</accession>
<evidence type="ECO:0000313" key="1">
    <source>
        <dbReference type="EMBL" id="THU91715.1"/>
    </source>
</evidence>
<name>A0A4V4HEM7_DENBC</name>
<evidence type="ECO:0000313" key="2">
    <source>
        <dbReference type="Proteomes" id="UP000297245"/>
    </source>
</evidence>
<dbReference type="InterPro" id="IPR014807">
    <property type="entry name" value="Coa1"/>
</dbReference>
<keyword evidence="2" id="KW-1185">Reference proteome</keyword>
<dbReference type="Proteomes" id="UP000297245">
    <property type="component" value="Unassembled WGS sequence"/>
</dbReference>
<dbReference type="Pfam" id="PF08695">
    <property type="entry name" value="Coa1"/>
    <property type="match status" value="1"/>
</dbReference>
<reference evidence="1 2" key="1">
    <citation type="journal article" date="2019" name="Nat. Ecol. Evol.">
        <title>Megaphylogeny resolves global patterns of mushroom evolution.</title>
        <authorList>
            <person name="Varga T."/>
            <person name="Krizsan K."/>
            <person name="Foldi C."/>
            <person name="Dima B."/>
            <person name="Sanchez-Garcia M."/>
            <person name="Sanchez-Ramirez S."/>
            <person name="Szollosi G.J."/>
            <person name="Szarkandi J.G."/>
            <person name="Papp V."/>
            <person name="Albert L."/>
            <person name="Andreopoulos W."/>
            <person name="Angelini C."/>
            <person name="Antonin V."/>
            <person name="Barry K.W."/>
            <person name="Bougher N.L."/>
            <person name="Buchanan P."/>
            <person name="Buyck B."/>
            <person name="Bense V."/>
            <person name="Catcheside P."/>
            <person name="Chovatia M."/>
            <person name="Cooper J."/>
            <person name="Damon W."/>
            <person name="Desjardin D."/>
            <person name="Finy P."/>
            <person name="Geml J."/>
            <person name="Haridas S."/>
            <person name="Hughes K."/>
            <person name="Justo A."/>
            <person name="Karasinski D."/>
            <person name="Kautmanova I."/>
            <person name="Kiss B."/>
            <person name="Kocsube S."/>
            <person name="Kotiranta H."/>
            <person name="LaButti K.M."/>
            <person name="Lechner B.E."/>
            <person name="Liimatainen K."/>
            <person name="Lipzen A."/>
            <person name="Lukacs Z."/>
            <person name="Mihaltcheva S."/>
            <person name="Morgado L.N."/>
            <person name="Niskanen T."/>
            <person name="Noordeloos M.E."/>
            <person name="Ohm R.A."/>
            <person name="Ortiz-Santana B."/>
            <person name="Ovrebo C."/>
            <person name="Racz N."/>
            <person name="Riley R."/>
            <person name="Savchenko A."/>
            <person name="Shiryaev A."/>
            <person name="Soop K."/>
            <person name="Spirin V."/>
            <person name="Szebenyi C."/>
            <person name="Tomsovsky M."/>
            <person name="Tulloss R.E."/>
            <person name="Uehling J."/>
            <person name="Grigoriev I.V."/>
            <person name="Vagvolgyi C."/>
            <person name="Papp T."/>
            <person name="Martin F.M."/>
            <person name="Miettinen O."/>
            <person name="Hibbett D.S."/>
            <person name="Nagy L.G."/>
        </authorList>
    </citation>
    <scope>NUCLEOTIDE SEQUENCE [LARGE SCALE GENOMIC DNA]</scope>
    <source>
        <strain evidence="1 2">CBS 962.96</strain>
    </source>
</reference>
<dbReference type="AlphaFoldDB" id="A0A4V4HEM7"/>
<dbReference type="EMBL" id="ML179299">
    <property type="protein sequence ID" value="THU91715.1"/>
    <property type="molecule type" value="Genomic_DNA"/>
</dbReference>
<gene>
    <name evidence="1" type="ORF">K435DRAFT_863160</name>
</gene>
<organism evidence="1 2">
    <name type="scientific">Dendrothele bispora (strain CBS 962.96)</name>
    <dbReference type="NCBI Taxonomy" id="1314807"/>
    <lineage>
        <taxon>Eukaryota</taxon>
        <taxon>Fungi</taxon>
        <taxon>Dikarya</taxon>
        <taxon>Basidiomycota</taxon>
        <taxon>Agaricomycotina</taxon>
        <taxon>Agaricomycetes</taxon>
        <taxon>Agaricomycetidae</taxon>
        <taxon>Agaricales</taxon>
        <taxon>Agaricales incertae sedis</taxon>
        <taxon>Dendrothele</taxon>
    </lineage>
</organism>
<protein>
    <submittedName>
        <fullName evidence="1">Uncharacterized protein</fullName>
    </submittedName>
</protein>